<dbReference type="SUPFAM" id="SSF52096">
    <property type="entry name" value="ClpP/crotonase"/>
    <property type="match status" value="1"/>
</dbReference>
<dbReference type="Gene3D" id="3.90.226.10">
    <property type="entry name" value="2-enoyl-CoA Hydratase, Chain A, domain 1"/>
    <property type="match status" value="1"/>
</dbReference>
<protein>
    <submittedName>
        <fullName evidence="1">Uncharacterized protein</fullName>
    </submittedName>
</protein>
<gene>
    <name evidence="1" type="ORF">SCF082_LOCUS33013</name>
</gene>
<comment type="caution">
    <text evidence="1">The sequence shown here is derived from an EMBL/GenBank/DDBJ whole genome shotgun (WGS) entry which is preliminary data.</text>
</comment>
<dbReference type="InterPro" id="IPR029045">
    <property type="entry name" value="ClpP/crotonase-like_dom_sf"/>
</dbReference>
<dbReference type="Proteomes" id="UP001642464">
    <property type="component" value="Unassembled WGS sequence"/>
</dbReference>
<accession>A0ABP0NM48</accession>
<sequence length="273" mass="28755">MATVQLRMEDALEAEKSAKEMGTSNLSTDPILLCIEALQCCLRGSAGAAASGAHAAEELGAQLRQGVLRRVQLCALGSSVDTFAPAKESLEAAVATLHNMQRARNNVKAVVMHLEGLVGPSKMHSYALSSGNFLVGLRSLSIPIILAACGKIAGPSWQLVLGCDYRICSNDTDFLLPIISPPECLGELVGSALASQLCISSGTLDAQALQELNILNQVRPNKDETARAASELAKRIAGFPGIACRQTMSLLTVPPVRYTTVGSYKLPDPDVIA</sequence>
<proteinExistence type="predicted"/>
<reference evidence="1 2" key="1">
    <citation type="submission" date="2024-02" db="EMBL/GenBank/DDBJ databases">
        <authorList>
            <person name="Chen Y."/>
            <person name="Shah S."/>
            <person name="Dougan E. K."/>
            <person name="Thang M."/>
            <person name="Chan C."/>
        </authorList>
    </citation>
    <scope>NUCLEOTIDE SEQUENCE [LARGE SCALE GENOMIC DNA]</scope>
</reference>
<keyword evidence="2" id="KW-1185">Reference proteome</keyword>
<evidence type="ECO:0000313" key="1">
    <source>
        <dbReference type="EMBL" id="CAK9063917.1"/>
    </source>
</evidence>
<evidence type="ECO:0000313" key="2">
    <source>
        <dbReference type="Proteomes" id="UP001642464"/>
    </source>
</evidence>
<dbReference type="EMBL" id="CAXAMM010029002">
    <property type="protein sequence ID" value="CAK9063917.1"/>
    <property type="molecule type" value="Genomic_DNA"/>
</dbReference>
<organism evidence="1 2">
    <name type="scientific">Durusdinium trenchii</name>
    <dbReference type="NCBI Taxonomy" id="1381693"/>
    <lineage>
        <taxon>Eukaryota</taxon>
        <taxon>Sar</taxon>
        <taxon>Alveolata</taxon>
        <taxon>Dinophyceae</taxon>
        <taxon>Suessiales</taxon>
        <taxon>Symbiodiniaceae</taxon>
        <taxon>Durusdinium</taxon>
    </lineage>
</organism>
<name>A0ABP0NM48_9DINO</name>